<keyword evidence="2" id="KW-0677">Repeat</keyword>
<keyword evidence="6" id="KW-1185">Reference proteome</keyword>
<dbReference type="InterPro" id="IPR044974">
    <property type="entry name" value="Disease_R_plants"/>
</dbReference>
<evidence type="ECO:0000313" key="5">
    <source>
        <dbReference type="EMBL" id="EEF39698.1"/>
    </source>
</evidence>
<dbReference type="InterPro" id="IPR058192">
    <property type="entry name" value="WHD_ROQ1-like"/>
</dbReference>
<sequence length="369" mass="42700">MLCLESKDVRILGIWEMGGIGKTTLARKIFKRISSQFHSSYFGQNVREKLEKSTLDSLQHEILSELLGKEYSDLGMPINISSSFIRKWIMRKKVLIVLDDVNDSEQIDFLVRPRDIYGPGSIIIITSRDKQILNYGNANIYEVKELNSDDALKLFILHAFKGNPPAEALMEVARMAVEYGRGNPLALKVLGSTLYDKSIEECRDHLRKLENISDKKLQNILRISFDDLDDDEKEIFLDIACFFKWEDKNEVESILSSFGRSAIIGIRVLQDKSLITVSNKQIEMHDLLQQMGRDIVRQECIKNPEYRSRLWIPQDIYRVLTKDLGRSISVKSISLDMSDSRDMELSSTAFKRMRKLKFLRFYSPYGHQQ</sequence>
<dbReference type="GO" id="GO:0043531">
    <property type="term" value="F:ADP binding"/>
    <property type="evidence" value="ECO:0007669"/>
    <property type="project" value="InterPro"/>
</dbReference>
<dbReference type="PANTHER" id="PTHR11017">
    <property type="entry name" value="LEUCINE-RICH REPEAT-CONTAINING PROTEIN"/>
    <property type="match status" value="1"/>
</dbReference>
<dbReference type="PRINTS" id="PR00364">
    <property type="entry name" value="DISEASERSIST"/>
</dbReference>
<keyword evidence="1" id="KW-0433">Leucine-rich repeat</keyword>
<dbReference type="Pfam" id="PF00931">
    <property type="entry name" value="NB-ARC"/>
    <property type="match status" value="1"/>
</dbReference>
<dbReference type="InterPro" id="IPR002182">
    <property type="entry name" value="NB-ARC"/>
</dbReference>
<evidence type="ECO:0000256" key="1">
    <source>
        <dbReference type="ARBA" id="ARBA00022614"/>
    </source>
</evidence>
<gene>
    <name evidence="5" type="ORF">RCOM_0884400</name>
</gene>
<dbReference type="Pfam" id="PF23282">
    <property type="entry name" value="WHD_ROQ1"/>
    <property type="match status" value="1"/>
</dbReference>
<organism evidence="5 6">
    <name type="scientific">Ricinus communis</name>
    <name type="common">Castor bean</name>
    <dbReference type="NCBI Taxonomy" id="3988"/>
    <lineage>
        <taxon>Eukaryota</taxon>
        <taxon>Viridiplantae</taxon>
        <taxon>Streptophyta</taxon>
        <taxon>Embryophyta</taxon>
        <taxon>Tracheophyta</taxon>
        <taxon>Spermatophyta</taxon>
        <taxon>Magnoliopsida</taxon>
        <taxon>eudicotyledons</taxon>
        <taxon>Gunneridae</taxon>
        <taxon>Pentapetalae</taxon>
        <taxon>rosids</taxon>
        <taxon>fabids</taxon>
        <taxon>Malpighiales</taxon>
        <taxon>Euphorbiaceae</taxon>
        <taxon>Acalyphoideae</taxon>
        <taxon>Acalypheae</taxon>
        <taxon>Ricinus</taxon>
    </lineage>
</organism>
<evidence type="ECO:0000256" key="2">
    <source>
        <dbReference type="ARBA" id="ARBA00022737"/>
    </source>
</evidence>
<dbReference type="AlphaFoldDB" id="B9S9E2"/>
<dbReference type="GO" id="GO:0006952">
    <property type="term" value="P:defense response"/>
    <property type="evidence" value="ECO:0007669"/>
    <property type="project" value="InterPro"/>
</dbReference>
<feature type="domain" description="Disease resistance protein Roq1-like winged-helix" evidence="4">
    <location>
        <begin position="230"/>
        <end position="298"/>
    </location>
</feature>
<accession>B9S9E2</accession>
<dbReference type="InParanoid" id="B9S9E2"/>
<dbReference type="SUPFAM" id="SSF46785">
    <property type="entry name" value="Winged helix' DNA-binding domain"/>
    <property type="match status" value="1"/>
</dbReference>
<dbReference type="InterPro" id="IPR027417">
    <property type="entry name" value="P-loop_NTPase"/>
</dbReference>
<dbReference type="SUPFAM" id="SSF52540">
    <property type="entry name" value="P-loop containing nucleoside triphosphate hydrolases"/>
    <property type="match status" value="1"/>
</dbReference>
<dbReference type="Gene3D" id="3.40.50.300">
    <property type="entry name" value="P-loop containing nucleotide triphosphate hydrolases"/>
    <property type="match status" value="1"/>
</dbReference>
<dbReference type="EMBL" id="EQ973897">
    <property type="protein sequence ID" value="EEF39698.1"/>
    <property type="molecule type" value="Genomic_DNA"/>
</dbReference>
<proteinExistence type="predicted"/>
<dbReference type="PANTHER" id="PTHR11017:SF357">
    <property type="entry name" value="ADP-RIBOSYL CYCLASE_CYCLIC ADP-RIBOSE HYDROLASE"/>
    <property type="match status" value="1"/>
</dbReference>
<dbReference type="InterPro" id="IPR036390">
    <property type="entry name" value="WH_DNA-bd_sf"/>
</dbReference>
<name>B9S9E2_RICCO</name>
<reference evidence="6" key="1">
    <citation type="journal article" date="2010" name="Nat. Biotechnol.">
        <title>Draft genome sequence of the oilseed species Ricinus communis.</title>
        <authorList>
            <person name="Chan A.P."/>
            <person name="Crabtree J."/>
            <person name="Zhao Q."/>
            <person name="Lorenzi H."/>
            <person name="Orvis J."/>
            <person name="Puiu D."/>
            <person name="Melake-Berhan A."/>
            <person name="Jones K.M."/>
            <person name="Redman J."/>
            <person name="Chen G."/>
            <person name="Cahoon E.B."/>
            <person name="Gedil M."/>
            <person name="Stanke M."/>
            <person name="Haas B.J."/>
            <person name="Wortman J.R."/>
            <person name="Fraser-Liggett C.M."/>
            <person name="Ravel J."/>
            <person name="Rabinowicz P.D."/>
        </authorList>
    </citation>
    <scope>NUCLEOTIDE SEQUENCE [LARGE SCALE GENOMIC DNA]</scope>
    <source>
        <strain evidence="6">cv. Hale</strain>
    </source>
</reference>
<evidence type="ECO:0000313" key="6">
    <source>
        <dbReference type="Proteomes" id="UP000008311"/>
    </source>
</evidence>
<dbReference type="Proteomes" id="UP000008311">
    <property type="component" value="Unassembled WGS sequence"/>
</dbReference>
<evidence type="ECO:0000259" key="4">
    <source>
        <dbReference type="Pfam" id="PF23282"/>
    </source>
</evidence>
<dbReference type="InterPro" id="IPR042197">
    <property type="entry name" value="Apaf_helical"/>
</dbReference>
<dbReference type="Gene3D" id="1.10.8.430">
    <property type="entry name" value="Helical domain of apoptotic protease-activating factors"/>
    <property type="match status" value="1"/>
</dbReference>
<dbReference type="eggNOG" id="ENOG502SI7S">
    <property type="taxonomic scope" value="Eukaryota"/>
</dbReference>
<evidence type="ECO:0000259" key="3">
    <source>
        <dbReference type="Pfam" id="PF00931"/>
    </source>
</evidence>
<feature type="domain" description="NB-ARC" evidence="3">
    <location>
        <begin position="5"/>
        <end position="161"/>
    </location>
</feature>
<protein>
    <submittedName>
        <fullName evidence="5">Uncharacterized protein</fullName>
    </submittedName>
</protein>